<name>A0AAE3KZ21_9FIRM</name>
<protein>
    <submittedName>
        <fullName evidence="2">Helix-turn-helix domain-containing protein</fullName>
    </submittedName>
</protein>
<reference evidence="2" key="1">
    <citation type="submission" date="2022-07" db="EMBL/GenBank/DDBJ databases">
        <title>Enhanced cultured diversity of the mouse gut microbiota enables custom-made synthetic communities.</title>
        <authorList>
            <person name="Afrizal A."/>
        </authorList>
    </citation>
    <scope>NUCLEOTIDE SEQUENCE</scope>
    <source>
        <strain evidence="2">DSM 28593</strain>
    </source>
</reference>
<organism evidence="2 3">
    <name type="scientific">Irregularibacter muris</name>
    <dbReference type="NCBI Taxonomy" id="1796619"/>
    <lineage>
        <taxon>Bacteria</taxon>
        <taxon>Bacillati</taxon>
        <taxon>Bacillota</taxon>
        <taxon>Clostridia</taxon>
        <taxon>Eubacteriales</taxon>
        <taxon>Eubacteriaceae</taxon>
        <taxon>Irregularibacter</taxon>
    </lineage>
</organism>
<dbReference type="GO" id="GO:0003676">
    <property type="term" value="F:nucleic acid binding"/>
    <property type="evidence" value="ECO:0007669"/>
    <property type="project" value="InterPro"/>
</dbReference>
<evidence type="ECO:0000259" key="1">
    <source>
        <dbReference type="PROSITE" id="PS50994"/>
    </source>
</evidence>
<feature type="domain" description="Integrase catalytic" evidence="1">
    <location>
        <begin position="151"/>
        <end position="328"/>
    </location>
</feature>
<dbReference type="Proteomes" id="UP001205748">
    <property type="component" value="Unassembled WGS sequence"/>
</dbReference>
<evidence type="ECO:0000313" key="3">
    <source>
        <dbReference type="Proteomes" id="UP001205748"/>
    </source>
</evidence>
<accession>A0AAE3KZ21</accession>
<dbReference type="PROSITE" id="PS50994">
    <property type="entry name" value="INTEGRASE"/>
    <property type="match status" value="1"/>
</dbReference>
<dbReference type="InterPro" id="IPR009057">
    <property type="entry name" value="Homeodomain-like_sf"/>
</dbReference>
<sequence>MVMKFQGFNAYTKYRILQHALKVKNVSEVCELFGISRTTFYNWETAYQRFGIAGLENKVPKKPKMPNKISKAIEHEILKYVIKYPGDGPRRIYYELKSEGIDVGETGIYNVLKRNNLTRKKQRVEYSKYKIPPRGIKGRKEKAALHLIDPKEAYPGYLVIQRIDYIGTFEGIGKIYQYCFYDTYSKWGEIKLYNKKHDIGIWEYFEQKLAYLLETFNLDIKNLITAKEREFLPYFVKGDKYNKIIDAYNIHHLFIPYEESEVFDDIVEFNEFLVTEFYNKILLNEKLNSFMKVENALNHFIREYNFTNKTSQGPSAGKTPAEIVLERAMEKGTDLDALPLWLLALINSPRRGVRDE</sequence>
<keyword evidence="3" id="KW-1185">Reference proteome</keyword>
<dbReference type="GO" id="GO:0015074">
    <property type="term" value="P:DNA integration"/>
    <property type="evidence" value="ECO:0007669"/>
    <property type="project" value="InterPro"/>
</dbReference>
<dbReference type="RefSeq" id="WP_257528931.1">
    <property type="nucleotide sequence ID" value="NZ_JANKAS010000001.1"/>
</dbReference>
<dbReference type="EMBL" id="JANKAS010000001">
    <property type="protein sequence ID" value="MCR1897527.1"/>
    <property type="molecule type" value="Genomic_DNA"/>
</dbReference>
<proteinExistence type="predicted"/>
<dbReference type="Gene3D" id="1.10.10.10">
    <property type="entry name" value="Winged helix-like DNA-binding domain superfamily/Winged helix DNA-binding domain"/>
    <property type="match status" value="1"/>
</dbReference>
<dbReference type="AlphaFoldDB" id="A0AAE3KZ21"/>
<evidence type="ECO:0000313" key="2">
    <source>
        <dbReference type="EMBL" id="MCR1897527.1"/>
    </source>
</evidence>
<dbReference type="InterPro" id="IPR036397">
    <property type="entry name" value="RNaseH_sf"/>
</dbReference>
<dbReference type="SUPFAM" id="SSF46689">
    <property type="entry name" value="Homeodomain-like"/>
    <property type="match status" value="1"/>
</dbReference>
<dbReference type="InterPro" id="IPR036388">
    <property type="entry name" value="WH-like_DNA-bd_sf"/>
</dbReference>
<gene>
    <name evidence="2" type="ORF">NSA47_00795</name>
</gene>
<dbReference type="Pfam" id="PF13518">
    <property type="entry name" value="HTH_28"/>
    <property type="match status" value="1"/>
</dbReference>
<dbReference type="Gene3D" id="3.30.420.10">
    <property type="entry name" value="Ribonuclease H-like superfamily/Ribonuclease H"/>
    <property type="match status" value="1"/>
</dbReference>
<dbReference type="InterPro" id="IPR055247">
    <property type="entry name" value="InsJ-like_HTH"/>
</dbReference>
<comment type="caution">
    <text evidence="2">The sequence shown here is derived from an EMBL/GenBank/DDBJ whole genome shotgun (WGS) entry which is preliminary data.</text>
</comment>
<dbReference type="InterPro" id="IPR001584">
    <property type="entry name" value="Integrase_cat-core"/>
</dbReference>